<feature type="non-terminal residue" evidence="3">
    <location>
        <position position="121"/>
    </location>
</feature>
<dbReference type="AlphaFoldDB" id="A0A3C1KKR7"/>
<organism evidence="3 4">
    <name type="scientific">Haliea salexigens</name>
    <dbReference type="NCBI Taxonomy" id="287487"/>
    <lineage>
        <taxon>Bacteria</taxon>
        <taxon>Pseudomonadati</taxon>
        <taxon>Pseudomonadota</taxon>
        <taxon>Gammaproteobacteria</taxon>
        <taxon>Cellvibrionales</taxon>
        <taxon>Halieaceae</taxon>
        <taxon>Haliea</taxon>
    </lineage>
</organism>
<dbReference type="PROSITE" id="PS51352">
    <property type="entry name" value="THIOREDOXIN_2"/>
    <property type="match status" value="1"/>
</dbReference>
<evidence type="ECO:0000259" key="2">
    <source>
        <dbReference type="PROSITE" id="PS51352"/>
    </source>
</evidence>
<dbReference type="InterPro" id="IPR013766">
    <property type="entry name" value="Thioredoxin_domain"/>
</dbReference>
<reference evidence="3 4" key="1">
    <citation type="journal article" date="2018" name="Nat. Biotechnol.">
        <title>A standardized bacterial taxonomy based on genome phylogeny substantially revises the tree of life.</title>
        <authorList>
            <person name="Parks D.H."/>
            <person name="Chuvochina M."/>
            <person name="Waite D.W."/>
            <person name="Rinke C."/>
            <person name="Skarshewski A."/>
            <person name="Chaumeil P.A."/>
            <person name="Hugenholtz P."/>
        </authorList>
    </citation>
    <scope>NUCLEOTIDE SEQUENCE [LARGE SCALE GENOMIC DNA]</scope>
    <source>
        <strain evidence="3">UBA9158</strain>
    </source>
</reference>
<feature type="chain" id="PRO_5017703372" evidence="1">
    <location>
        <begin position="38"/>
        <end position="121"/>
    </location>
</feature>
<dbReference type="PROSITE" id="PS51257">
    <property type="entry name" value="PROKAR_LIPOPROTEIN"/>
    <property type="match status" value="1"/>
</dbReference>
<protein>
    <submittedName>
        <fullName evidence="3">Peroxiredoxin</fullName>
    </submittedName>
</protein>
<dbReference type="PANTHER" id="PTHR42852:SF18">
    <property type="entry name" value="CHROMOSOME UNDETERMINED SCAFFOLD_47, WHOLE GENOME SHOTGUN SEQUENCE"/>
    <property type="match status" value="1"/>
</dbReference>
<dbReference type="GO" id="GO:0016491">
    <property type="term" value="F:oxidoreductase activity"/>
    <property type="evidence" value="ECO:0007669"/>
    <property type="project" value="InterPro"/>
</dbReference>
<dbReference type="SUPFAM" id="SSF52833">
    <property type="entry name" value="Thioredoxin-like"/>
    <property type="match status" value="1"/>
</dbReference>
<dbReference type="CDD" id="cd02966">
    <property type="entry name" value="TlpA_like_family"/>
    <property type="match status" value="1"/>
</dbReference>
<dbReference type="Proteomes" id="UP000259273">
    <property type="component" value="Unassembled WGS sequence"/>
</dbReference>
<evidence type="ECO:0000256" key="1">
    <source>
        <dbReference type="SAM" id="SignalP"/>
    </source>
</evidence>
<dbReference type="Gene3D" id="3.40.30.10">
    <property type="entry name" value="Glutaredoxin"/>
    <property type="match status" value="1"/>
</dbReference>
<dbReference type="PANTHER" id="PTHR42852">
    <property type="entry name" value="THIOL:DISULFIDE INTERCHANGE PROTEIN DSBE"/>
    <property type="match status" value="1"/>
</dbReference>
<feature type="signal peptide" evidence="1">
    <location>
        <begin position="1"/>
        <end position="37"/>
    </location>
</feature>
<dbReference type="STRING" id="1121937.GCA_000423125_00537"/>
<gene>
    <name evidence="3" type="ORF">DCP75_03680</name>
</gene>
<dbReference type="InterPro" id="IPR000866">
    <property type="entry name" value="AhpC/TSA"/>
</dbReference>
<dbReference type="Pfam" id="PF00578">
    <property type="entry name" value="AhpC-TSA"/>
    <property type="match status" value="1"/>
</dbReference>
<proteinExistence type="predicted"/>
<dbReference type="InterPro" id="IPR036249">
    <property type="entry name" value="Thioredoxin-like_sf"/>
</dbReference>
<dbReference type="GO" id="GO:0016209">
    <property type="term" value="F:antioxidant activity"/>
    <property type="evidence" value="ECO:0007669"/>
    <property type="project" value="InterPro"/>
</dbReference>
<sequence length="121" mass="13308">MRAIHDKRSATPVRTACLTLLLLTLAACQPSAPQSNADLLRDLRGQWVVINYWAEWCKPCIKEIPELNALDSDYDAITVLGVNYDGATGEDLQTQLETLQVGFRTLAEDPAALLGLNRPTV</sequence>
<dbReference type="EMBL" id="DMND01000059">
    <property type="protein sequence ID" value="HAN26816.1"/>
    <property type="molecule type" value="Genomic_DNA"/>
</dbReference>
<comment type="caution">
    <text evidence="3">The sequence shown here is derived from an EMBL/GenBank/DDBJ whole genome shotgun (WGS) entry which is preliminary data.</text>
</comment>
<dbReference type="InterPro" id="IPR050553">
    <property type="entry name" value="Thioredoxin_ResA/DsbE_sf"/>
</dbReference>
<accession>A0A3C1KKR7</accession>
<name>A0A3C1KKR7_9GAMM</name>
<keyword evidence="1" id="KW-0732">Signal</keyword>
<feature type="domain" description="Thioredoxin" evidence="2">
    <location>
        <begin position="21"/>
        <end position="121"/>
    </location>
</feature>
<evidence type="ECO:0000313" key="4">
    <source>
        <dbReference type="Proteomes" id="UP000259273"/>
    </source>
</evidence>
<evidence type="ECO:0000313" key="3">
    <source>
        <dbReference type="EMBL" id="HAN26816.1"/>
    </source>
</evidence>